<gene>
    <name evidence="2" type="ORF">DV711_01460</name>
</gene>
<dbReference type="AlphaFoldDB" id="A0A369WXP8"/>
<dbReference type="EMBL" id="QQOH01000001">
    <property type="protein sequence ID" value="RDE24285.1"/>
    <property type="molecule type" value="Genomic_DNA"/>
</dbReference>
<dbReference type="OrthoDB" id="4129403at2"/>
<organism evidence="2 3">
    <name type="scientific">Motiliproteus coralliicola</name>
    <dbReference type="NCBI Taxonomy" id="2283196"/>
    <lineage>
        <taxon>Bacteria</taxon>
        <taxon>Pseudomonadati</taxon>
        <taxon>Pseudomonadota</taxon>
        <taxon>Gammaproteobacteria</taxon>
        <taxon>Oceanospirillales</taxon>
        <taxon>Oceanospirillaceae</taxon>
        <taxon>Motiliproteus</taxon>
    </lineage>
</organism>
<dbReference type="Proteomes" id="UP000253769">
    <property type="component" value="Unassembled WGS sequence"/>
</dbReference>
<reference evidence="2 3" key="1">
    <citation type="submission" date="2018-07" db="EMBL/GenBank/DDBJ databases">
        <title>Motiliproteus coralliicola sp. nov., a bacterium isolated from Coral.</title>
        <authorList>
            <person name="Wang G."/>
        </authorList>
    </citation>
    <scope>NUCLEOTIDE SEQUENCE [LARGE SCALE GENOMIC DNA]</scope>
    <source>
        <strain evidence="2 3">C34</strain>
    </source>
</reference>
<keyword evidence="1" id="KW-0472">Membrane</keyword>
<dbReference type="InterPro" id="IPR031876">
    <property type="entry name" value="DUF4760"/>
</dbReference>
<keyword evidence="3" id="KW-1185">Reference proteome</keyword>
<sequence>MSGLELFFEGIKLTGLVVGFALVIIRIRQTQTIFMADHDRRKKESTLNAYNTIRDSFRQLNNEICSALSIEKNQASPISKDILTRILSEPVHRDKVVTLLSYIQRFGVGVKHKIYDTEVLCDLSGSAFINFYKRLSPYIEAARTENHLLYQEAESFITELEQIREFKAEES</sequence>
<dbReference type="RefSeq" id="WP_114693869.1">
    <property type="nucleotide sequence ID" value="NZ_QQOH01000001.1"/>
</dbReference>
<comment type="caution">
    <text evidence="2">The sequence shown here is derived from an EMBL/GenBank/DDBJ whole genome shotgun (WGS) entry which is preliminary data.</text>
</comment>
<keyword evidence="1" id="KW-1133">Transmembrane helix</keyword>
<proteinExistence type="predicted"/>
<evidence type="ECO:0000313" key="3">
    <source>
        <dbReference type="Proteomes" id="UP000253769"/>
    </source>
</evidence>
<evidence type="ECO:0000313" key="2">
    <source>
        <dbReference type="EMBL" id="RDE24285.1"/>
    </source>
</evidence>
<accession>A0A369WXP8</accession>
<keyword evidence="1" id="KW-0812">Transmembrane</keyword>
<evidence type="ECO:0000256" key="1">
    <source>
        <dbReference type="SAM" id="Phobius"/>
    </source>
</evidence>
<protein>
    <recommendedName>
        <fullName evidence="4">DUF4760 domain-containing protein</fullName>
    </recommendedName>
</protein>
<feature type="transmembrane region" description="Helical" evidence="1">
    <location>
        <begin position="6"/>
        <end position="25"/>
    </location>
</feature>
<name>A0A369WXP8_9GAMM</name>
<dbReference type="Pfam" id="PF15956">
    <property type="entry name" value="DUF4760"/>
    <property type="match status" value="1"/>
</dbReference>
<evidence type="ECO:0008006" key="4">
    <source>
        <dbReference type="Google" id="ProtNLM"/>
    </source>
</evidence>